<dbReference type="AlphaFoldDB" id="A0AAI9Z152"/>
<evidence type="ECO:0000313" key="2">
    <source>
        <dbReference type="Proteomes" id="UP001240678"/>
    </source>
</evidence>
<dbReference type="RefSeq" id="XP_060315146.1">
    <property type="nucleotide sequence ID" value="XM_060453374.1"/>
</dbReference>
<name>A0AAI9Z152_9PEZI</name>
<sequence>MSVSVLRQVMDLSKAAPSPMKFVPHPKRGSFAKGTRRYGPVHMGTLKSGRNRCSRHRKKQILRSNFTRDRLNDRFWSFFFFSLLWFSQCPSCSSHSTPNSVISKCSVDTSQGSSSEGLSAASHASQNKVTASPESVLDCLLLSPAESDENRRWKRSTSSTLPFCPGGHVLRRHWPRPCLRLERARLKQVQAVLAH</sequence>
<organism evidence="1 2">
    <name type="scientific">Colletotrichum costaricense</name>
    <dbReference type="NCBI Taxonomy" id="1209916"/>
    <lineage>
        <taxon>Eukaryota</taxon>
        <taxon>Fungi</taxon>
        <taxon>Dikarya</taxon>
        <taxon>Ascomycota</taxon>
        <taxon>Pezizomycotina</taxon>
        <taxon>Sordariomycetes</taxon>
        <taxon>Hypocreomycetidae</taxon>
        <taxon>Glomerellales</taxon>
        <taxon>Glomerellaceae</taxon>
        <taxon>Colletotrichum</taxon>
        <taxon>Colletotrichum acutatum species complex</taxon>
    </lineage>
</organism>
<dbReference type="EMBL" id="MOOE01000005">
    <property type="protein sequence ID" value="KAK1530091.1"/>
    <property type="molecule type" value="Genomic_DNA"/>
</dbReference>
<dbReference type="GeneID" id="85336921"/>
<dbReference type="Proteomes" id="UP001240678">
    <property type="component" value="Unassembled WGS sequence"/>
</dbReference>
<evidence type="ECO:0000313" key="1">
    <source>
        <dbReference type="EMBL" id="KAK1530091.1"/>
    </source>
</evidence>
<gene>
    <name evidence="1" type="ORF">CCOS01_05194</name>
</gene>
<keyword evidence="2" id="KW-1185">Reference proteome</keyword>
<protein>
    <submittedName>
        <fullName evidence="1">Uncharacterized protein</fullName>
    </submittedName>
</protein>
<proteinExistence type="predicted"/>
<reference evidence="1 2" key="1">
    <citation type="submission" date="2016-10" db="EMBL/GenBank/DDBJ databases">
        <title>The genome sequence of Colletotrichum fioriniae PJ7.</title>
        <authorList>
            <person name="Baroncelli R."/>
        </authorList>
    </citation>
    <scope>NUCLEOTIDE SEQUENCE [LARGE SCALE GENOMIC DNA]</scope>
    <source>
        <strain evidence="1 2">IMI 309622</strain>
    </source>
</reference>
<accession>A0AAI9Z152</accession>
<comment type="caution">
    <text evidence="1">The sequence shown here is derived from an EMBL/GenBank/DDBJ whole genome shotgun (WGS) entry which is preliminary data.</text>
</comment>